<dbReference type="EMBL" id="JBFNFH010000007">
    <property type="protein sequence ID" value="MFM1524832.1"/>
    <property type="molecule type" value="Genomic_DNA"/>
</dbReference>
<dbReference type="InterPro" id="IPR013610">
    <property type="entry name" value="ArdC_N"/>
</dbReference>
<comment type="caution">
    <text evidence="5">The sequence shown here is derived from an EMBL/GenBank/DDBJ whole genome shotgun (WGS) entry which is preliminary data.</text>
</comment>
<dbReference type="Gene3D" id="1.10.10.2910">
    <property type="match status" value="1"/>
</dbReference>
<evidence type="ECO:0000259" key="4">
    <source>
        <dbReference type="Pfam" id="PF18813"/>
    </source>
</evidence>
<proteinExistence type="predicted"/>
<evidence type="ECO:0000256" key="2">
    <source>
        <dbReference type="SAM" id="MobiDB-lite"/>
    </source>
</evidence>
<feature type="coiled-coil region" evidence="1">
    <location>
        <begin position="201"/>
        <end position="232"/>
    </location>
</feature>
<evidence type="ECO:0000313" key="5">
    <source>
        <dbReference type="EMBL" id="MFM1524832.1"/>
    </source>
</evidence>
<evidence type="ECO:0000313" key="6">
    <source>
        <dbReference type="Proteomes" id="UP001629536"/>
    </source>
</evidence>
<sequence length="536" mass="63875">MYKIHSIIKWWENFDNSNITIKTESNEFNIKIFNDMLPHLLGMQYTQKNTKYLKGARLYSFIKNRSDEELLGLISKNHPNKMNNIIDRIENFQYFMENIENSILYNQTHSKSTIKSNFLLVKTKENTYLQMGIAQSELYIDYFETFIVEKNDQYFKKSTLNEKVISIERWDNDKFVPFSFKDFVQNEQNRKEKIMNNTFDKEKWKKEKENKVKELEIKINNLIKDFKHNKEDIVEFIKFSLKFRNYSYKNTMLIYSQNKSANYIASFNKISKMGYSIKKGEKAIKIFAPTESKYAVVDLTHKPFKKLTKEEKEQVKNKELKVISYRNFVPVNVFDISQSDIKAEDLPKLLGFNNLIDIEVKDKIEIIEKYAKNNNTQIYYNNLPLNLKGEYYPGLNQIIINERLDDIGKLSTLTHELGHSLLHNDAVDYQSDNENVIEVQADITTLLLFEYFNIPVVDSRIEHLKYHFEKLDEKQIEKLILPVINVTNEVINNIEKFVPERQKEEIEIEQNKEIENNIESKEKKQNKDKNNIDYER</sequence>
<gene>
    <name evidence="5" type="ORF">ABGF40_04025</name>
</gene>
<dbReference type="Pfam" id="PF18813">
    <property type="entry name" value="PBECR4"/>
    <property type="match status" value="1"/>
</dbReference>
<feature type="domain" description="N-terminal" evidence="3">
    <location>
        <begin position="213"/>
        <end position="322"/>
    </location>
</feature>
<name>A0ABW9F617_9FIRM</name>
<dbReference type="Pfam" id="PF08401">
    <property type="entry name" value="ArdcN"/>
    <property type="match status" value="1"/>
</dbReference>
<evidence type="ECO:0000259" key="3">
    <source>
        <dbReference type="Pfam" id="PF08401"/>
    </source>
</evidence>
<dbReference type="RefSeq" id="WP_408126526.1">
    <property type="nucleotide sequence ID" value="NZ_JBFNFH010000007.1"/>
</dbReference>
<keyword evidence="1" id="KW-0175">Coiled coil</keyword>
<evidence type="ECO:0000256" key="1">
    <source>
        <dbReference type="SAM" id="Coils"/>
    </source>
</evidence>
<dbReference type="Proteomes" id="UP001629536">
    <property type="component" value="Unassembled WGS sequence"/>
</dbReference>
<dbReference type="InterPro" id="IPR041420">
    <property type="entry name" value="PBECR4"/>
</dbReference>
<protein>
    <submittedName>
        <fullName evidence="5">PBECR4 domain-containing protein</fullName>
    </submittedName>
</protein>
<reference evidence="5 6" key="1">
    <citation type="journal article" date="2024" name="Front. Microbiol.">
        <title>Pangenomic and biochemical analyses of Helcococcus ovis reveal widespread tetracycline resistance and a novel bacterial species, Helcococcus bovis.</title>
        <authorList>
            <person name="Cunha F."/>
            <person name="Zhai Y."/>
            <person name="Casaro S."/>
            <person name="Jones K.L."/>
            <person name="Hernandez M."/>
            <person name="Bisinotto R.S."/>
            <person name="Kariyawasam S."/>
            <person name="Brown M.B."/>
            <person name="Phillips A."/>
            <person name="Jeong K.C."/>
            <person name="Galvao K.N."/>
        </authorList>
    </citation>
    <scope>NUCLEOTIDE SEQUENCE [LARGE SCALE GENOMIC DNA]</scope>
    <source>
        <strain evidence="5 6">KG197</strain>
    </source>
</reference>
<feature type="domain" description="Phage-Barnase-EndoU-ColicinE5/D-RelE like nuclease 4" evidence="4">
    <location>
        <begin position="3"/>
        <end position="174"/>
    </location>
</feature>
<feature type="region of interest" description="Disordered" evidence="2">
    <location>
        <begin position="510"/>
        <end position="536"/>
    </location>
</feature>
<accession>A0ABW9F617</accession>
<keyword evidence="6" id="KW-1185">Reference proteome</keyword>
<organism evidence="5 6">
    <name type="scientific">Helcococcus bovis</name>
    <dbReference type="NCBI Taxonomy" id="3153252"/>
    <lineage>
        <taxon>Bacteria</taxon>
        <taxon>Bacillati</taxon>
        <taxon>Bacillota</taxon>
        <taxon>Tissierellia</taxon>
        <taxon>Tissierellales</taxon>
        <taxon>Peptoniphilaceae</taxon>
        <taxon>Helcococcus</taxon>
    </lineage>
</organism>